<evidence type="ECO:0000256" key="1">
    <source>
        <dbReference type="ARBA" id="ARBA00007408"/>
    </source>
</evidence>
<dbReference type="SUPFAM" id="SSF54928">
    <property type="entry name" value="RNA-binding domain, RBD"/>
    <property type="match status" value="1"/>
</dbReference>
<sequence>MSRSLEEELALFEQEISAVENGLEDSSAESIEESEEQAALAECSDNGDEKPESMIGPAAISGPILPSNGLNEGSSQQPSPGAAGKIRPALPFLPHVMLRPGFLPAPNLGVRLMPPQVNLLLYYFTLRFPLPEFMRPPIPPPQPAVLVSGPSLYEDKALKNKEVEKEKDPEPKPLTMKTQALSSDVELIAQKRHAEAMHRTSYLGRVMRGEKKMKRFLRSCGGQVWEDKSLADWDPNDFRIFCGDLGNEVSDELLAKAFRKYPSFQKAKVIRESRTNKSKGYGFVSFKHQDDFVRACREMDGKYVGNRPIKLRKSNWKERNIETVRKKQKQKQRLGMA</sequence>
<keyword evidence="3 5" id="KW-0694">RNA-binding</keyword>
<dbReference type="Gene3D" id="3.30.70.330">
    <property type="match status" value="1"/>
</dbReference>
<dbReference type="PANTHER" id="PTHR47640">
    <property type="entry name" value="TRNA SELENOCYSTEINE 1-ASSOCIATED PROTEIN 1-RELATED-RELATED"/>
    <property type="match status" value="1"/>
</dbReference>
<name>A0A0N4U6S3_DRAME</name>
<evidence type="ECO:0000256" key="4">
    <source>
        <dbReference type="ARBA" id="ARBA00030574"/>
    </source>
</evidence>
<dbReference type="InterPro" id="IPR034215">
    <property type="entry name" value="RBM42_RRM"/>
</dbReference>
<keyword evidence="10" id="KW-1185">Reference proteome</keyword>
<dbReference type="Proteomes" id="UP000038040">
    <property type="component" value="Unplaced"/>
</dbReference>
<dbReference type="PANTHER" id="PTHR47640:SF11">
    <property type="entry name" value="RNA-BINDING PROTEIN 42"/>
    <property type="match status" value="1"/>
</dbReference>
<reference evidence="11" key="1">
    <citation type="submission" date="2017-02" db="UniProtKB">
        <authorList>
            <consortium name="WormBaseParasite"/>
        </authorList>
    </citation>
    <scope>IDENTIFICATION</scope>
</reference>
<dbReference type="InterPro" id="IPR012677">
    <property type="entry name" value="Nucleotide-bd_a/b_plait_sf"/>
</dbReference>
<feature type="compositionally biased region" description="Acidic residues" evidence="6">
    <location>
        <begin position="22"/>
        <end position="36"/>
    </location>
</feature>
<evidence type="ECO:0000313" key="11">
    <source>
        <dbReference type="WBParaSite" id="DME_0000264101-mRNA-1"/>
    </source>
</evidence>
<dbReference type="Pfam" id="PF00076">
    <property type="entry name" value="RRM_1"/>
    <property type="match status" value="1"/>
</dbReference>
<feature type="compositionally biased region" description="Polar residues" evidence="6">
    <location>
        <begin position="68"/>
        <end position="79"/>
    </location>
</feature>
<dbReference type="OrthoDB" id="1749473at2759"/>
<dbReference type="PROSITE" id="PS50102">
    <property type="entry name" value="RRM"/>
    <property type="match status" value="1"/>
</dbReference>
<proteinExistence type="inferred from homology"/>
<dbReference type="STRING" id="318479.A0A0N4U6S3"/>
<dbReference type="EMBL" id="UYYG01001158">
    <property type="protein sequence ID" value="VDN57028.1"/>
    <property type="molecule type" value="Genomic_DNA"/>
</dbReference>
<reference evidence="8 10" key="2">
    <citation type="submission" date="2018-11" db="EMBL/GenBank/DDBJ databases">
        <authorList>
            <consortium name="Pathogen Informatics"/>
        </authorList>
    </citation>
    <scope>NUCLEOTIDE SEQUENCE [LARGE SCALE GENOMIC DNA]</scope>
</reference>
<evidence type="ECO:0000313" key="9">
    <source>
        <dbReference type="Proteomes" id="UP000038040"/>
    </source>
</evidence>
<dbReference type="GO" id="GO:0003729">
    <property type="term" value="F:mRNA binding"/>
    <property type="evidence" value="ECO:0007669"/>
    <property type="project" value="InterPro"/>
</dbReference>
<evidence type="ECO:0000256" key="3">
    <source>
        <dbReference type="ARBA" id="ARBA00022884"/>
    </source>
</evidence>
<dbReference type="InterPro" id="IPR035979">
    <property type="entry name" value="RBD_domain_sf"/>
</dbReference>
<organism evidence="9 11">
    <name type="scientific">Dracunculus medinensis</name>
    <name type="common">Guinea worm</name>
    <dbReference type="NCBI Taxonomy" id="318479"/>
    <lineage>
        <taxon>Eukaryota</taxon>
        <taxon>Metazoa</taxon>
        <taxon>Ecdysozoa</taxon>
        <taxon>Nematoda</taxon>
        <taxon>Chromadorea</taxon>
        <taxon>Rhabditida</taxon>
        <taxon>Spirurina</taxon>
        <taxon>Dracunculoidea</taxon>
        <taxon>Dracunculidae</taxon>
        <taxon>Dracunculus</taxon>
    </lineage>
</organism>
<protein>
    <recommendedName>
        <fullName evidence="2">RNA-binding protein 42</fullName>
    </recommendedName>
    <alternativeName>
        <fullName evidence="4">RNA-binding motif protein 42</fullName>
    </alternativeName>
</protein>
<evidence type="ECO:0000313" key="8">
    <source>
        <dbReference type="EMBL" id="VDN57028.1"/>
    </source>
</evidence>
<dbReference type="SMART" id="SM00360">
    <property type="entry name" value="RRM"/>
    <property type="match status" value="1"/>
</dbReference>
<dbReference type="InterPro" id="IPR000504">
    <property type="entry name" value="RRM_dom"/>
</dbReference>
<dbReference type="CDD" id="cd12383">
    <property type="entry name" value="RRM_RBM42"/>
    <property type="match status" value="1"/>
</dbReference>
<feature type="domain" description="RRM" evidence="7">
    <location>
        <begin position="238"/>
        <end position="316"/>
    </location>
</feature>
<evidence type="ECO:0000256" key="5">
    <source>
        <dbReference type="PROSITE-ProRule" id="PRU00176"/>
    </source>
</evidence>
<dbReference type="WBParaSite" id="DME_0000264101-mRNA-1">
    <property type="protein sequence ID" value="DME_0000264101-mRNA-1"/>
    <property type="gene ID" value="DME_0000264101"/>
</dbReference>
<evidence type="ECO:0000256" key="2">
    <source>
        <dbReference type="ARBA" id="ARBA00015192"/>
    </source>
</evidence>
<evidence type="ECO:0000256" key="6">
    <source>
        <dbReference type="SAM" id="MobiDB-lite"/>
    </source>
</evidence>
<gene>
    <name evidence="8" type="ORF">DME_LOCUS7001</name>
</gene>
<evidence type="ECO:0000259" key="7">
    <source>
        <dbReference type="PROSITE" id="PS50102"/>
    </source>
</evidence>
<evidence type="ECO:0000313" key="10">
    <source>
        <dbReference type="Proteomes" id="UP000274756"/>
    </source>
</evidence>
<dbReference type="InterPro" id="IPR050825">
    <property type="entry name" value="RBM42_RBP45_47-like"/>
</dbReference>
<accession>A0A0N4U6S3</accession>
<comment type="similarity">
    <text evidence="1">Belongs to the RRM RBM42 family.</text>
</comment>
<feature type="region of interest" description="Disordered" evidence="6">
    <location>
        <begin position="20"/>
        <end position="86"/>
    </location>
</feature>
<dbReference type="Proteomes" id="UP000274756">
    <property type="component" value="Unassembled WGS sequence"/>
</dbReference>
<dbReference type="AlphaFoldDB" id="A0A0N4U6S3"/>